<dbReference type="CDD" id="cd04186">
    <property type="entry name" value="GT_2_like_c"/>
    <property type="match status" value="1"/>
</dbReference>
<evidence type="ECO:0000313" key="4">
    <source>
        <dbReference type="Proteomes" id="UP000199306"/>
    </source>
</evidence>
<dbReference type="Pfam" id="PF00535">
    <property type="entry name" value="Glycos_transf_2"/>
    <property type="match status" value="1"/>
</dbReference>
<evidence type="ECO:0000256" key="1">
    <source>
        <dbReference type="SAM" id="Phobius"/>
    </source>
</evidence>
<organism evidence="3 4">
    <name type="scientific">Pseudarcicella hirudinis</name>
    <dbReference type="NCBI Taxonomy" id="1079859"/>
    <lineage>
        <taxon>Bacteria</taxon>
        <taxon>Pseudomonadati</taxon>
        <taxon>Bacteroidota</taxon>
        <taxon>Cytophagia</taxon>
        <taxon>Cytophagales</taxon>
        <taxon>Flectobacillaceae</taxon>
        <taxon>Pseudarcicella</taxon>
    </lineage>
</organism>
<name>A0A1I5Y707_9BACT</name>
<feature type="domain" description="Glycosyltransferase 2-like" evidence="2">
    <location>
        <begin position="4"/>
        <end position="140"/>
    </location>
</feature>
<dbReference type="AlphaFoldDB" id="A0A1I5Y707"/>
<proteinExistence type="predicted"/>
<gene>
    <name evidence="3" type="ORF">SAMN04515674_11743</name>
</gene>
<keyword evidence="1" id="KW-0812">Transmembrane</keyword>
<dbReference type="PANTHER" id="PTHR43179:SF7">
    <property type="entry name" value="RHAMNOSYLTRANSFERASE WBBL"/>
    <property type="match status" value="1"/>
</dbReference>
<dbReference type="SUPFAM" id="SSF53448">
    <property type="entry name" value="Nucleotide-diphospho-sugar transferases"/>
    <property type="match status" value="1"/>
</dbReference>
<keyword evidence="1" id="KW-1133">Transmembrane helix</keyword>
<feature type="transmembrane region" description="Helical" evidence="1">
    <location>
        <begin position="256"/>
        <end position="276"/>
    </location>
</feature>
<dbReference type="InterPro" id="IPR001173">
    <property type="entry name" value="Glyco_trans_2-like"/>
</dbReference>
<protein>
    <recommendedName>
        <fullName evidence="2">Glycosyltransferase 2-like domain-containing protein</fullName>
    </recommendedName>
</protein>
<keyword evidence="4" id="KW-1185">Reference proteome</keyword>
<dbReference type="PANTHER" id="PTHR43179">
    <property type="entry name" value="RHAMNOSYLTRANSFERASE WBBL"/>
    <property type="match status" value="1"/>
</dbReference>
<dbReference type="Proteomes" id="UP000199306">
    <property type="component" value="Unassembled WGS sequence"/>
</dbReference>
<keyword evidence="1" id="KW-0472">Membrane</keyword>
<dbReference type="InterPro" id="IPR029044">
    <property type="entry name" value="Nucleotide-diphossugar_trans"/>
</dbReference>
<evidence type="ECO:0000313" key="3">
    <source>
        <dbReference type="EMBL" id="SFQ39707.1"/>
    </source>
</evidence>
<dbReference type="Gene3D" id="3.90.550.10">
    <property type="entry name" value="Spore Coat Polysaccharide Biosynthesis Protein SpsA, Chain A"/>
    <property type="match status" value="1"/>
</dbReference>
<reference evidence="3 4" key="1">
    <citation type="submission" date="2016-10" db="EMBL/GenBank/DDBJ databases">
        <authorList>
            <person name="de Groot N.N."/>
        </authorList>
    </citation>
    <scope>NUCLEOTIDE SEQUENCE [LARGE SCALE GENOMIC DNA]</scope>
    <source>
        <strain evidence="4">E92,LMG 26720,CCM 7988</strain>
    </source>
</reference>
<dbReference type="RefSeq" id="WP_092019302.1">
    <property type="nucleotide sequence ID" value="NZ_FOXH01000017.1"/>
</dbReference>
<evidence type="ECO:0000259" key="2">
    <source>
        <dbReference type="Pfam" id="PF00535"/>
    </source>
</evidence>
<dbReference type="STRING" id="1079859.SAMN04515674_11743"/>
<dbReference type="EMBL" id="FOXH01000017">
    <property type="protein sequence ID" value="SFQ39707.1"/>
    <property type="molecule type" value="Genomic_DNA"/>
</dbReference>
<sequence>MDLSIVIINYKCADFTLNCLKSVFEFTRGISFEVIVVDNDSKDDSKKRIVGSYPQIKWIEMTCNAGFSRANNAGMKEAQGRHILLLNADTLVFDDVISRCFHRLETNPDIAAIGGIQLYEDKSPMPFYRSFAEIRRTFFILPNKPFFQQILHKTIPETLYADPNQVDWLVAAFLMVKGETIEKAGKMDEDFFLYGEDVEWSGRLGKAGKLCYFDDIRFIHLENKNPFRRENISWVNRFSVQMQVSNFLWVRKQYGIAAYLVLIIHYLTLAPMFFIWKIMVNIKSFRNPFFQLENQLIFARKTKVILKYFFKTIFKMKYFYKISPHENIK</sequence>
<dbReference type="OrthoDB" id="9771846at2"/>
<accession>A0A1I5Y707</accession>